<comment type="caution">
    <text evidence="3">The sequence shown here is derived from an EMBL/GenBank/DDBJ whole genome shotgun (WGS) entry which is preliminary data.</text>
</comment>
<feature type="compositionally biased region" description="Low complexity" evidence="1">
    <location>
        <begin position="1"/>
        <end position="25"/>
    </location>
</feature>
<evidence type="ECO:0000313" key="4">
    <source>
        <dbReference type="Proteomes" id="UP000682733"/>
    </source>
</evidence>
<gene>
    <name evidence="2" type="ORF">OVA965_LOCUS9183</name>
    <name evidence="3" type="ORF">TMI583_LOCUS9179</name>
</gene>
<accession>A0A8S2HQU6</accession>
<protein>
    <submittedName>
        <fullName evidence="3">Uncharacterized protein</fullName>
    </submittedName>
</protein>
<organism evidence="3 4">
    <name type="scientific">Didymodactylos carnosus</name>
    <dbReference type="NCBI Taxonomy" id="1234261"/>
    <lineage>
        <taxon>Eukaryota</taxon>
        <taxon>Metazoa</taxon>
        <taxon>Spiralia</taxon>
        <taxon>Gnathifera</taxon>
        <taxon>Rotifera</taxon>
        <taxon>Eurotatoria</taxon>
        <taxon>Bdelloidea</taxon>
        <taxon>Philodinida</taxon>
        <taxon>Philodinidae</taxon>
        <taxon>Didymodactylos</taxon>
    </lineage>
</organism>
<dbReference type="Proteomes" id="UP000682733">
    <property type="component" value="Unassembled WGS sequence"/>
</dbReference>
<proteinExistence type="predicted"/>
<name>A0A8S2HQU6_9BILA</name>
<dbReference type="EMBL" id="CAJOBA010003210">
    <property type="protein sequence ID" value="CAF3674225.1"/>
    <property type="molecule type" value="Genomic_DNA"/>
</dbReference>
<evidence type="ECO:0000313" key="2">
    <source>
        <dbReference type="EMBL" id="CAF0892164.1"/>
    </source>
</evidence>
<reference evidence="3" key="1">
    <citation type="submission" date="2021-02" db="EMBL/GenBank/DDBJ databases">
        <authorList>
            <person name="Nowell W R."/>
        </authorList>
    </citation>
    <scope>NUCLEOTIDE SEQUENCE</scope>
</reference>
<feature type="region of interest" description="Disordered" evidence="1">
    <location>
        <begin position="1"/>
        <end position="35"/>
    </location>
</feature>
<evidence type="ECO:0000256" key="1">
    <source>
        <dbReference type="SAM" id="MobiDB-lite"/>
    </source>
</evidence>
<dbReference type="EMBL" id="CAJNOK010003209">
    <property type="protein sequence ID" value="CAF0892164.1"/>
    <property type="molecule type" value="Genomic_DNA"/>
</dbReference>
<evidence type="ECO:0000313" key="3">
    <source>
        <dbReference type="EMBL" id="CAF3674225.1"/>
    </source>
</evidence>
<dbReference type="AlphaFoldDB" id="A0A8S2HQU6"/>
<dbReference type="Proteomes" id="UP000677228">
    <property type="component" value="Unassembled WGS sequence"/>
</dbReference>
<sequence>MPTDLDTSDTKLTTTSTATNTPITPMNGEEMTPSSVMFTPETPNLTNYADDGRALTPSIILRNCEEEYAVLNHLTLNIKIFAKVNLTSVPLSAPAPLTNLTRITTTWAIG</sequence>